<dbReference type="InterPro" id="IPR001296">
    <property type="entry name" value="Glyco_trans_1"/>
</dbReference>
<dbReference type="AlphaFoldDB" id="A0A1F4V2L9"/>
<dbReference type="PANTHER" id="PTHR45947:SF3">
    <property type="entry name" value="SULFOQUINOVOSYL TRANSFERASE SQD2"/>
    <property type="match status" value="1"/>
</dbReference>
<comment type="caution">
    <text evidence="3">The sequence shown here is derived from an EMBL/GenBank/DDBJ whole genome shotgun (WGS) entry which is preliminary data.</text>
</comment>
<dbReference type="Pfam" id="PF00534">
    <property type="entry name" value="Glycos_transf_1"/>
    <property type="match status" value="1"/>
</dbReference>
<gene>
    <name evidence="3" type="ORF">A2W32_01070</name>
</gene>
<evidence type="ECO:0000313" key="4">
    <source>
        <dbReference type="Proteomes" id="UP000177371"/>
    </source>
</evidence>
<dbReference type="SUPFAM" id="SSF53756">
    <property type="entry name" value="UDP-Glycosyltransferase/glycogen phosphorylase"/>
    <property type="match status" value="1"/>
</dbReference>
<reference evidence="3 4" key="1">
    <citation type="journal article" date="2016" name="Nat. Commun.">
        <title>Thousands of microbial genomes shed light on interconnected biogeochemical processes in an aquifer system.</title>
        <authorList>
            <person name="Anantharaman K."/>
            <person name="Brown C.T."/>
            <person name="Hug L.A."/>
            <person name="Sharon I."/>
            <person name="Castelle C.J."/>
            <person name="Probst A.J."/>
            <person name="Thomas B.C."/>
            <person name="Singh A."/>
            <person name="Wilkins M.J."/>
            <person name="Karaoz U."/>
            <person name="Brodie E.L."/>
            <person name="Williams K.H."/>
            <person name="Hubbard S.S."/>
            <person name="Banfield J.F."/>
        </authorList>
    </citation>
    <scope>NUCLEOTIDE SEQUENCE [LARGE SCALE GENOMIC DNA]</scope>
</reference>
<evidence type="ECO:0008006" key="5">
    <source>
        <dbReference type="Google" id="ProtNLM"/>
    </source>
</evidence>
<protein>
    <recommendedName>
        <fullName evidence="5">Glycosyl transferase family 1 domain-containing protein</fullName>
    </recommendedName>
</protein>
<sequence>YVIAIISNMNPQKQIKLLLVLPFFYPHRGGSQKYAEELYANMQKNHNDIAVDVLCYNTDNASNYENYRGFKIYRVPCWNVIPARFALPNPISLLLILIKLSRNKYDYINTHIRFFDPTWWLWIYAKLIKAKSIYTGHVVGHPVYQKRSVELIAKIIDLTIAKFSLKFYDYITFTNKAAQQFFKDTLGIKKETYLIYGGVDTTFFFPKDKNSYRTIPKVNLKVDNNTVLVTFVGRLIWTKGVTYLYDAIKLIHNLGNDNNVLFILAGPGELENDMKNKIAADNLGEKVILTGNLKYEEVKDLLSISNIFINPSNHNEGFPNTVLEAGSSECFVIATDNAGTKEVIKNYETGILVPQKNPRSFADSILWALDNPEKREEIAKNFRKMLVNDFDWNIISEQLYILLKK</sequence>
<dbReference type="GO" id="GO:0016757">
    <property type="term" value="F:glycosyltransferase activity"/>
    <property type="evidence" value="ECO:0007669"/>
    <property type="project" value="InterPro"/>
</dbReference>
<proteinExistence type="predicted"/>
<evidence type="ECO:0000259" key="2">
    <source>
        <dbReference type="Pfam" id="PF13439"/>
    </source>
</evidence>
<dbReference type="InterPro" id="IPR050194">
    <property type="entry name" value="Glycosyltransferase_grp1"/>
</dbReference>
<dbReference type="InterPro" id="IPR028098">
    <property type="entry name" value="Glyco_trans_4-like_N"/>
</dbReference>
<feature type="non-terminal residue" evidence="3">
    <location>
        <position position="1"/>
    </location>
</feature>
<dbReference type="EMBL" id="MEUT01000021">
    <property type="protein sequence ID" value="OGC51402.1"/>
    <property type="molecule type" value="Genomic_DNA"/>
</dbReference>
<evidence type="ECO:0000259" key="1">
    <source>
        <dbReference type="Pfam" id="PF00534"/>
    </source>
</evidence>
<dbReference type="Pfam" id="PF13439">
    <property type="entry name" value="Glyco_transf_4"/>
    <property type="match status" value="1"/>
</dbReference>
<feature type="domain" description="Glycosyltransferase subfamily 4-like N-terminal" evidence="2">
    <location>
        <begin position="29"/>
        <end position="202"/>
    </location>
</feature>
<dbReference type="STRING" id="1802610.A2W32_01070"/>
<dbReference type="CDD" id="cd03801">
    <property type="entry name" value="GT4_PimA-like"/>
    <property type="match status" value="1"/>
</dbReference>
<dbReference type="PANTHER" id="PTHR45947">
    <property type="entry name" value="SULFOQUINOVOSYL TRANSFERASE SQD2"/>
    <property type="match status" value="1"/>
</dbReference>
<feature type="domain" description="Glycosyl transferase family 1" evidence="1">
    <location>
        <begin position="221"/>
        <end position="385"/>
    </location>
</feature>
<evidence type="ECO:0000313" key="3">
    <source>
        <dbReference type="EMBL" id="OGC51402.1"/>
    </source>
</evidence>
<dbReference type="Gene3D" id="3.40.50.2000">
    <property type="entry name" value="Glycogen Phosphorylase B"/>
    <property type="match status" value="2"/>
</dbReference>
<organism evidence="3 4">
    <name type="scientific">candidate division WWE3 bacterium RBG_16_37_10</name>
    <dbReference type="NCBI Taxonomy" id="1802610"/>
    <lineage>
        <taxon>Bacteria</taxon>
        <taxon>Katanobacteria</taxon>
    </lineage>
</organism>
<accession>A0A1F4V2L9</accession>
<dbReference type="Proteomes" id="UP000177371">
    <property type="component" value="Unassembled WGS sequence"/>
</dbReference>
<name>A0A1F4V2L9_UNCKA</name>